<dbReference type="STRING" id="1329250.WOSG25_030750"/>
<keyword evidence="1" id="KW-0472">Membrane</keyword>
<dbReference type="RefSeq" id="WP_027698584.1">
    <property type="nucleotide sequence ID" value="NZ_DF820486.1"/>
</dbReference>
<keyword evidence="3" id="KW-1185">Reference proteome</keyword>
<dbReference type="Proteomes" id="UP000030643">
    <property type="component" value="Unassembled WGS sequence"/>
</dbReference>
<proteinExistence type="predicted"/>
<evidence type="ECO:0000313" key="2">
    <source>
        <dbReference type="EMBL" id="GAK30478.1"/>
    </source>
</evidence>
<dbReference type="EMBL" id="DF820486">
    <property type="protein sequence ID" value="GAK30478.1"/>
    <property type="molecule type" value="Genomic_DNA"/>
</dbReference>
<sequence>MILIIMLILAILTFVSWAFIKKTNLRITLGTISMVLLFVTVGALNLNIAHHFGMEKVTTSKKSAVYSASPASPAGMLIAQRLGTKADNYVLVYSASATAKKPTTFGVPDKSHITTAVKERTTYRLADVDDASAKTVTVRWEWKNNFYKLLFEVGGQGGELVSRVKTVTVPKATWVVMTPQEAKTMQAQQAQAQSNPAAAAAQQSQMKMAVEAKVAAYMQAHPRAQQSEIQAATKTATAEAIKHSLAQ</sequence>
<accession>A0A069CTA5</accession>
<dbReference type="OrthoDB" id="2300097at2"/>
<organism evidence="2 3">
    <name type="scientific">Weissella oryzae (strain DSM 25784 / JCM 18191 / LMG 30913 / SG25)</name>
    <dbReference type="NCBI Taxonomy" id="1329250"/>
    <lineage>
        <taxon>Bacteria</taxon>
        <taxon>Bacillati</taxon>
        <taxon>Bacillota</taxon>
        <taxon>Bacilli</taxon>
        <taxon>Lactobacillales</taxon>
        <taxon>Lactobacillaceae</taxon>
        <taxon>Weissella</taxon>
    </lineage>
</organism>
<evidence type="ECO:0008006" key="4">
    <source>
        <dbReference type="Google" id="ProtNLM"/>
    </source>
</evidence>
<evidence type="ECO:0000256" key="1">
    <source>
        <dbReference type="SAM" id="Phobius"/>
    </source>
</evidence>
<name>A0A069CTA5_WEIOS</name>
<keyword evidence="1" id="KW-0812">Transmembrane</keyword>
<keyword evidence="1" id="KW-1133">Transmembrane helix</keyword>
<feature type="transmembrane region" description="Helical" evidence="1">
    <location>
        <begin position="28"/>
        <end position="46"/>
    </location>
</feature>
<dbReference type="Pfam" id="PF16069">
    <property type="entry name" value="DUF4811"/>
    <property type="match status" value="1"/>
</dbReference>
<dbReference type="eggNOG" id="ENOG5033WYM">
    <property type="taxonomic scope" value="Bacteria"/>
</dbReference>
<protein>
    <recommendedName>
        <fullName evidence="4">DUF4811 domain-containing protein</fullName>
    </recommendedName>
</protein>
<dbReference type="AlphaFoldDB" id="A0A069CTA5"/>
<reference evidence="3" key="1">
    <citation type="journal article" date="2014" name="Genome Announc.">
        <title>Draft genome sequence of Weissella oryzae SG25T, isolated from fermented rice grains.</title>
        <authorList>
            <person name="Tanizawa Y."/>
            <person name="Fujisawa T."/>
            <person name="Mochizuki T."/>
            <person name="Kaminuma E."/>
            <person name="Suzuki Y."/>
            <person name="Nakamura Y."/>
            <person name="Tohno M."/>
        </authorList>
    </citation>
    <scope>NUCLEOTIDE SEQUENCE [LARGE SCALE GENOMIC DNA]</scope>
    <source>
        <strain evidence="3">DSM 25784 / JCM 18191 / LMG 30913 / SG25</strain>
    </source>
</reference>
<evidence type="ECO:0000313" key="3">
    <source>
        <dbReference type="Proteomes" id="UP000030643"/>
    </source>
</evidence>
<gene>
    <name evidence="2" type="ORF">WOSG25_030750</name>
</gene>
<dbReference type="InterPro" id="IPR032083">
    <property type="entry name" value="DUF4811"/>
</dbReference>